<name>A0ACB5UEK0_9FIRM</name>
<dbReference type="Proteomes" id="UP001374599">
    <property type="component" value="Unassembled WGS sequence"/>
</dbReference>
<organism evidence="1 2">
    <name type="scientific">Vallitalea maricola</name>
    <dbReference type="NCBI Taxonomy" id="3074433"/>
    <lineage>
        <taxon>Bacteria</taxon>
        <taxon>Bacillati</taxon>
        <taxon>Bacillota</taxon>
        <taxon>Clostridia</taxon>
        <taxon>Lachnospirales</taxon>
        <taxon>Vallitaleaceae</taxon>
        <taxon>Vallitalea</taxon>
    </lineage>
</organism>
<accession>A0ACB5UEK0</accession>
<evidence type="ECO:0000313" key="1">
    <source>
        <dbReference type="EMBL" id="GMQ61376.1"/>
    </source>
</evidence>
<evidence type="ECO:0000313" key="2">
    <source>
        <dbReference type="Proteomes" id="UP001374599"/>
    </source>
</evidence>
<dbReference type="EMBL" id="BTPU01000008">
    <property type="protein sequence ID" value="GMQ61376.1"/>
    <property type="molecule type" value="Genomic_DNA"/>
</dbReference>
<keyword evidence="2" id="KW-1185">Reference proteome</keyword>
<proteinExistence type="predicted"/>
<protein>
    <submittedName>
        <fullName evidence="1">Uncharacterized protein</fullName>
    </submittedName>
</protein>
<comment type="caution">
    <text evidence="1">The sequence shown here is derived from an EMBL/GenBank/DDBJ whole genome shotgun (WGS) entry which is preliminary data.</text>
</comment>
<reference evidence="1" key="1">
    <citation type="submission" date="2023-09" db="EMBL/GenBank/DDBJ databases">
        <title>Vallitalea sediminicola and Vallitalea maricola sp. nov., anaerobic bacteria isolated from marine sediment.</title>
        <authorList>
            <person name="Hirano S."/>
            <person name="Maeda A."/>
            <person name="Terahara T."/>
            <person name="Mori K."/>
            <person name="Hamada M."/>
            <person name="Matsumoto R."/>
            <person name="Kobayashi T."/>
        </authorList>
    </citation>
    <scope>NUCLEOTIDE SEQUENCE</scope>
    <source>
        <strain evidence="1">AN17-2</strain>
    </source>
</reference>
<sequence>MGNMSIETRNFGKNEHTLRRCSYNVSEIEDSFRSLKYSLDSDVKYRDGIGSEMLYIQKDLDKIARNLYELSDFVKNTKNRYEQTERELECLVCNLNNMTQHNKIENDNNNDNPILKGFNFLSKIGLFGIFGGLFTTIKNLSDFFSSKKVINNTDNYKYISYNKFDCEKTAQFLDFDGLVLEKNIYQGKVAEEIKSKDIIGLKKSLENILKNYKGFEVDLTDHNGNYNSNIDEDLDEAVYKFLLGFEEYHRGNNLIFTYEALPKEYKLKTLLHWVNMTENDYSTFEFVANLLPEEYYENIPPIPLKDDELGIITNENKYESSAAYEHYAKYYYPLDALNEINHWNFPEEVKRNNFYTWARLTYGSSAKEQGQEFRVGLFWGISVAPLKTVVDTIEGIYSIIKDPAQLKVFAAFMAKAIVYEEYRDALKIMITQAIEEWKNTYNEAEPFDKGCMIGSLIGEVLCAAIEGGETAASIVKFVKSGGFKKAIKGVMQTTKRINKIIAAKLDELPDLIRSITRTKEYFEVVTPEGIIYKIDIDDLPDDKIKELNNMVEITEKTSSKLLKLTKCDIDDLSSYLKKIDDYKGTNYAEEFLSTGKWPDEIQIPKDPKVLKADGSIDWAQVPEGGYVLNDAGKAIKNDYIPSKGEIIDRYGPSNGRYTSPVIDGKPYNYDQRSLPYIEDSSKYHQYKVEGDFNNIKKYYDECTDQRLKTKIDAYMKKYKLTFDKLKVQKGNIARGFGSTGGGIQYELPLPVDMLIELKILFEIK</sequence>
<gene>
    <name evidence="1" type="ORF">AN2V17_06040</name>
</gene>